<organism evidence="3 4">
    <name type="scientific">Rhizophlyctis rosea</name>
    <dbReference type="NCBI Taxonomy" id="64517"/>
    <lineage>
        <taxon>Eukaryota</taxon>
        <taxon>Fungi</taxon>
        <taxon>Fungi incertae sedis</taxon>
        <taxon>Chytridiomycota</taxon>
        <taxon>Chytridiomycota incertae sedis</taxon>
        <taxon>Chytridiomycetes</taxon>
        <taxon>Rhizophlyctidales</taxon>
        <taxon>Rhizophlyctidaceae</taxon>
        <taxon>Rhizophlyctis</taxon>
    </lineage>
</organism>
<dbReference type="Proteomes" id="UP001212841">
    <property type="component" value="Unassembled WGS sequence"/>
</dbReference>
<comment type="caution">
    <text evidence="3">The sequence shown here is derived from an EMBL/GenBank/DDBJ whole genome shotgun (WGS) entry which is preliminary data.</text>
</comment>
<keyword evidence="4" id="KW-1185">Reference proteome</keyword>
<sequence length="515" mass="56984">MAKRAKTSASNTKPKGRAGSSHSGDPEDPSDVAGSSLGVNIKVEVKLEDSEDESTPSSSSAPAPPPASNAASATPEYTITLEVKLEGGQERLHINIDALDPLLGPGQDDLPIPEEPFLSDKVIDPVMGGGSQVTFPTATKYGRGKKFGRLKRVWNPSLPLAPGKHGVVFVRNKDVMPLAQKILSMFGRLPGEDHKHGFRYLGEYAVFYRGKLTPEQFAALPPATKTEWINGHLEKWQKDLKDRNLPNDRADVEAALEEGELAVYFYILKFDSFDEKLHDLLLTRQRVVKEGKRSRKDTGARKQKKNGVVVSSDDQGLSQIHRRRPSAPKTTATSNSSPPTPPSTPRVLTESSSSTRPQQNLRKSSRRFTPASNVELDDMETSELSDETENHFEEATPSLIEKTYTVRISNILFCIHSDVRYTCNRIPVVLFCTASDASYTCIRIPSIHFNIPNNVPPVLFSVPFETRYTCTRFPFTLFSVPSDVCYTGICVHFILFCESSNVCRARSSSSQENQI</sequence>
<dbReference type="InterPro" id="IPR046520">
    <property type="entry name" value="DUF6697"/>
</dbReference>
<feature type="domain" description="DUF6697" evidence="2">
    <location>
        <begin position="119"/>
        <end position="283"/>
    </location>
</feature>
<evidence type="ECO:0000256" key="1">
    <source>
        <dbReference type="SAM" id="MobiDB-lite"/>
    </source>
</evidence>
<feature type="compositionally biased region" description="Polar residues" evidence="1">
    <location>
        <begin position="349"/>
        <end position="362"/>
    </location>
</feature>
<feature type="compositionally biased region" description="Low complexity" evidence="1">
    <location>
        <begin position="327"/>
        <end position="337"/>
    </location>
</feature>
<dbReference type="AlphaFoldDB" id="A0AAD5X317"/>
<accession>A0AAD5X317</accession>
<feature type="compositionally biased region" description="Acidic residues" evidence="1">
    <location>
        <begin position="375"/>
        <end position="387"/>
    </location>
</feature>
<name>A0AAD5X317_9FUNG</name>
<feature type="region of interest" description="Disordered" evidence="1">
    <location>
        <begin position="289"/>
        <end position="391"/>
    </location>
</feature>
<dbReference type="EMBL" id="JADGJD010000663">
    <property type="protein sequence ID" value="KAJ3049307.1"/>
    <property type="molecule type" value="Genomic_DNA"/>
</dbReference>
<feature type="compositionally biased region" description="Basic and acidic residues" evidence="1">
    <location>
        <begin position="289"/>
        <end position="300"/>
    </location>
</feature>
<protein>
    <recommendedName>
        <fullName evidence="2">DUF6697 domain-containing protein</fullName>
    </recommendedName>
</protein>
<dbReference type="Pfam" id="PF20411">
    <property type="entry name" value="DUF6697"/>
    <property type="match status" value="1"/>
</dbReference>
<evidence type="ECO:0000259" key="2">
    <source>
        <dbReference type="Pfam" id="PF20411"/>
    </source>
</evidence>
<proteinExistence type="predicted"/>
<feature type="region of interest" description="Disordered" evidence="1">
    <location>
        <begin position="1"/>
        <end position="73"/>
    </location>
</feature>
<gene>
    <name evidence="3" type="ORF">HK097_009691</name>
</gene>
<evidence type="ECO:0000313" key="4">
    <source>
        <dbReference type="Proteomes" id="UP001212841"/>
    </source>
</evidence>
<reference evidence="3" key="1">
    <citation type="submission" date="2020-05" db="EMBL/GenBank/DDBJ databases">
        <title>Phylogenomic resolution of chytrid fungi.</title>
        <authorList>
            <person name="Stajich J.E."/>
            <person name="Amses K."/>
            <person name="Simmons R."/>
            <person name="Seto K."/>
            <person name="Myers J."/>
            <person name="Bonds A."/>
            <person name="Quandt C.A."/>
            <person name="Barry K."/>
            <person name="Liu P."/>
            <person name="Grigoriev I."/>
            <person name="Longcore J.E."/>
            <person name="James T.Y."/>
        </authorList>
    </citation>
    <scope>NUCLEOTIDE SEQUENCE</scope>
    <source>
        <strain evidence="3">JEL0318</strain>
    </source>
</reference>
<evidence type="ECO:0000313" key="3">
    <source>
        <dbReference type="EMBL" id="KAJ3049307.1"/>
    </source>
</evidence>